<keyword evidence="1" id="KW-0677">Repeat</keyword>
<dbReference type="PANTHER" id="PTHR46082">
    <property type="entry name" value="ATP/GTP-BINDING PROTEIN-RELATED"/>
    <property type="match status" value="1"/>
</dbReference>
<dbReference type="GO" id="GO:0003824">
    <property type="term" value="F:catalytic activity"/>
    <property type="evidence" value="ECO:0007669"/>
    <property type="project" value="InterPro"/>
</dbReference>
<dbReference type="OrthoDB" id="20872at2759"/>
<dbReference type="Proteomes" id="UP000434172">
    <property type="component" value="Unassembled WGS sequence"/>
</dbReference>
<comment type="caution">
    <text evidence="3">The sequence shown here is derived from an EMBL/GenBank/DDBJ whole genome shotgun (WGS) entry which is preliminary data.</text>
</comment>
<dbReference type="SUPFAM" id="SSF53167">
    <property type="entry name" value="Purine and uridine phosphorylases"/>
    <property type="match status" value="1"/>
</dbReference>
<dbReference type="Gene3D" id="3.40.50.1580">
    <property type="entry name" value="Nucleoside phosphorylase domain"/>
    <property type="match status" value="1"/>
</dbReference>
<evidence type="ECO:0000313" key="4">
    <source>
        <dbReference type="Proteomes" id="UP000434172"/>
    </source>
</evidence>
<dbReference type="InterPro" id="IPR035994">
    <property type="entry name" value="Nucleoside_phosphorylase_sf"/>
</dbReference>
<dbReference type="InterPro" id="IPR000845">
    <property type="entry name" value="Nucleoside_phosphorylase_d"/>
</dbReference>
<protein>
    <submittedName>
        <fullName evidence="3">Ankyrin repeat-containing protein</fullName>
    </submittedName>
</protein>
<dbReference type="InterPro" id="IPR007111">
    <property type="entry name" value="NACHT_NTPase"/>
</dbReference>
<evidence type="ECO:0000313" key="3">
    <source>
        <dbReference type="EMBL" id="KAF0320284.1"/>
    </source>
</evidence>
<dbReference type="InterPro" id="IPR056884">
    <property type="entry name" value="NPHP3-like_N"/>
</dbReference>
<keyword evidence="4" id="KW-1185">Reference proteome</keyword>
<dbReference type="InterPro" id="IPR027417">
    <property type="entry name" value="P-loop_NTPase"/>
</dbReference>
<dbReference type="Gene3D" id="3.40.50.300">
    <property type="entry name" value="P-loop containing nucleotide triphosphate hydrolases"/>
    <property type="match status" value="1"/>
</dbReference>
<organism evidence="3 4">
    <name type="scientific">Colletotrichum asianum</name>
    <dbReference type="NCBI Taxonomy" id="702518"/>
    <lineage>
        <taxon>Eukaryota</taxon>
        <taxon>Fungi</taxon>
        <taxon>Dikarya</taxon>
        <taxon>Ascomycota</taxon>
        <taxon>Pezizomycotina</taxon>
        <taxon>Sordariomycetes</taxon>
        <taxon>Hypocreomycetidae</taxon>
        <taxon>Glomerellales</taxon>
        <taxon>Glomerellaceae</taxon>
        <taxon>Colletotrichum</taxon>
        <taxon>Colletotrichum gloeosporioides species complex</taxon>
    </lineage>
</organism>
<sequence length="880" mass="99058">MGDGTSEAEDKDAYTVGWICALPLEMAAAKLMLDEVHQLHVDQDERDHNTYILGQMQGHKVVIACLPIGTYGTNPAATVAKDMLRTFKSIRFGLLVGIGGGAPSSAHDIRLGDVVVSIPTGTSGGVIQSDRGKLVQNEAFERTGSLNAPPTALLTAAGRVKTDHLSGDGRLPDFLSEALEKKPKMKRKFAYQGELHDCLFQAKYEHVNPDGGCDNCDATQTVQREERDDADPVVHYGNIASGNQVIKHAETRDRLSKELGVLCFEMEAAGLMQEFSCLVIRGICDYSDSHKNKRWQEYAAATAAAYAKELLSVVPPKRVEKEKPILLDPQLRNLVLETKEAILHQTEQQETRHDSDKNQQCLNDLFQTDPVDDKKRILRDKGYLLEGSCQWIVDLPEYKHWKMISHGSRLWIRGDPGKGKTMLMCGIIEGLETDIVGEMCYYFFCQATDSRLNTATAVIRGLIHHLTRQHPWILSNVRERYDIVGKTLFEDANAWHALSEILLASFQDSRLEGVIIVIDALDECVTDRGKLLGFIRASSKSLIKWIVSSRNFPDIREALENKSPETEFSISLEDQQDRISSTIQKYIKKNIEELASKKQYDDSTRAKVESHLSRNANNTFLWVALVCQKLGEIQGWRVEMVLHSLPKGLTALYRRMLYDISILGDGILPKKVLAILSVLERPVTLLELPFIMELPSHISENTSFVEGLLEDCGSFLILRDGVVRFVHQSAVDFLQDEDFMQNEQSEGLSGVADRHHAVFHHSLSVLYQSGTLKRDIYGLEEPGSDLDDITLPEPHQLACLKYSCVHWVDHLRIWMIAPKKKRSRTMSSELEGGMFLDDLDIIRKIHGFLRAKFLYWIEAFILFGHISKGIQAIQKLSKLI</sequence>
<gene>
    <name evidence="3" type="ORF">GQ607_012546</name>
</gene>
<dbReference type="GO" id="GO:0009116">
    <property type="term" value="P:nucleoside metabolic process"/>
    <property type="evidence" value="ECO:0007669"/>
    <property type="project" value="InterPro"/>
</dbReference>
<reference evidence="3 4" key="1">
    <citation type="submission" date="2019-12" db="EMBL/GenBank/DDBJ databases">
        <title>A genome sequence resource for the geographically widespread anthracnose pathogen Colletotrichum asianum.</title>
        <authorList>
            <person name="Meng Y."/>
        </authorList>
    </citation>
    <scope>NUCLEOTIDE SEQUENCE [LARGE SCALE GENOMIC DNA]</scope>
    <source>
        <strain evidence="3 4">ICMP 18580</strain>
    </source>
</reference>
<evidence type="ECO:0000256" key="1">
    <source>
        <dbReference type="ARBA" id="ARBA00022737"/>
    </source>
</evidence>
<dbReference type="Pfam" id="PF24883">
    <property type="entry name" value="NPHP3_N"/>
    <property type="match status" value="1"/>
</dbReference>
<name>A0A8H3W4C0_9PEZI</name>
<feature type="non-terminal residue" evidence="3">
    <location>
        <position position="880"/>
    </location>
</feature>
<dbReference type="InterPro" id="IPR053137">
    <property type="entry name" value="NLR-like"/>
</dbReference>
<dbReference type="AlphaFoldDB" id="A0A8H3W4C0"/>
<evidence type="ECO:0000259" key="2">
    <source>
        <dbReference type="PROSITE" id="PS50837"/>
    </source>
</evidence>
<proteinExistence type="predicted"/>
<dbReference type="PANTHER" id="PTHR46082:SF11">
    <property type="entry name" value="AAA+ ATPASE DOMAIN-CONTAINING PROTEIN-RELATED"/>
    <property type="match status" value="1"/>
</dbReference>
<feature type="domain" description="NACHT" evidence="2">
    <location>
        <begin position="408"/>
        <end position="550"/>
    </location>
</feature>
<dbReference type="EMBL" id="WOWK01000085">
    <property type="protein sequence ID" value="KAF0320284.1"/>
    <property type="molecule type" value="Genomic_DNA"/>
</dbReference>
<dbReference type="Pfam" id="PF01048">
    <property type="entry name" value="PNP_UDP_1"/>
    <property type="match status" value="1"/>
</dbReference>
<dbReference type="PROSITE" id="PS50837">
    <property type="entry name" value="NACHT"/>
    <property type="match status" value="1"/>
</dbReference>
<accession>A0A8H3W4C0</accession>
<dbReference type="SUPFAM" id="SSF52540">
    <property type="entry name" value="P-loop containing nucleoside triphosphate hydrolases"/>
    <property type="match status" value="1"/>
</dbReference>